<dbReference type="KEGG" id="llh:I41_23870"/>
<accession>A0A517TXU4</accession>
<gene>
    <name evidence="1" type="ORF">I41_23870</name>
</gene>
<dbReference type="EMBL" id="CP036339">
    <property type="protein sequence ID" value="QDT73198.1"/>
    <property type="molecule type" value="Genomic_DNA"/>
</dbReference>
<name>A0A517TXU4_9BACT</name>
<sequence length="66" mass="7264">MSLLITNQVVLDPNNTVIEPSGWRVAVASETEAEFVGLAFNGADPPYAREKFPKSLRMKLNSPSRC</sequence>
<dbReference type="Proteomes" id="UP000317909">
    <property type="component" value="Chromosome"/>
</dbReference>
<keyword evidence="2" id="KW-1185">Reference proteome</keyword>
<organism evidence="1 2">
    <name type="scientific">Lacipirellula limnantheis</name>
    <dbReference type="NCBI Taxonomy" id="2528024"/>
    <lineage>
        <taxon>Bacteria</taxon>
        <taxon>Pseudomonadati</taxon>
        <taxon>Planctomycetota</taxon>
        <taxon>Planctomycetia</taxon>
        <taxon>Pirellulales</taxon>
        <taxon>Lacipirellulaceae</taxon>
        <taxon>Lacipirellula</taxon>
    </lineage>
</organism>
<reference evidence="1 2" key="1">
    <citation type="submission" date="2019-02" db="EMBL/GenBank/DDBJ databases">
        <title>Deep-cultivation of Planctomycetes and their phenomic and genomic characterization uncovers novel biology.</title>
        <authorList>
            <person name="Wiegand S."/>
            <person name="Jogler M."/>
            <person name="Boedeker C."/>
            <person name="Pinto D."/>
            <person name="Vollmers J."/>
            <person name="Rivas-Marin E."/>
            <person name="Kohn T."/>
            <person name="Peeters S.H."/>
            <person name="Heuer A."/>
            <person name="Rast P."/>
            <person name="Oberbeckmann S."/>
            <person name="Bunk B."/>
            <person name="Jeske O."/>
            <person name="Meyerdierks A."/>
            <person name="Storesund J.E."/>
            <person name="Kallscheuer N."/>
            <person name="Luecker S."/>
            <person name="Lage O.M."/>
            <person name="Pohl T."/>
            <person name="Merkel B.J."/>
            <person name="Hornburger P."/>
            <person name="Mueller R.-W."/>
            <person name="Bruemmer F."/>
            <person name="Labrenz M."/>
            <person name="Spormann A.M."/>
            <person name="Op den Camp H."/>
            <person name="Overmann J."/>
            <person name="Amann R."/>
            <person name="Jetten M.S.M."/>
            <person name="Mascher T."/>
            <person name="Medema M.H."/>
            <person name="Devos D.P."/>
            <person name="Kaster A.-K."/>
            <person name="Ovreas L."/>
            <person name="Rohde M."/>
            <person name="Galperin M.Y."/>
            <person name="Jogler C."/>
        </authorList>
    </citation>
    <scope>NUCLEOTIDE SEQUENCE [LARGE SCALE GENOMIC DNA]</scope>
    <source>
        <strain evidence="1 2">I41</strain>
    </source>
</reference>
<proteinExistence type="predicted"/>
<protein>
    <submittedName>
        <fullName evidence="1">Uncharacterized protein</fullName>
    </submittedName>
</protein>
<dbReference type="AlphaFoldDB" id="A0A517TXU4"/>
<evidence type="ECO:0000313" key="2">
    <source>
        <dbReference type="Proteomes" id="UP000317909"/>
    </source>
</evidence>
<evidence type="ECO:0000313" key="1">
    <source>
        <dbReference type="EMBL" id="QDT73198.1"/>
    </source>
</evidence>